<keyword evidence="2" id="KW-0430">Lectin</keyword>
<dbReference type="AlphaFoldDB" id="S0EW63"/>
<dbReference type="GO" id="GO:0030246">
    <property type="term" value="F:carbohydrate binding"/>
    <property type="evidence" value="ECO:0007669"/>
    <property type="project" value="UniProtKB-KW"/>
</dbReference>
<gene>
    <name evidence="2" type="ORF">CCALI_00043</name>
</gene>
<feature type="domain" description="Fibronectin type-III" evidence="1">
    <location>
        <begin position="1009"/>
        <end position="1101"/>
    </location>
</feature>
<reference evidence="3" key="1">
    <citation type="submission" date="2013-03" db="EMBL/GenBank/DDBJ databases">
        <title>Genome sequence of Chthonomonas calidirosea, the first sequenced genome from the Armatimonadetes phylum (formally candidate division OP10).</title>
        <authorList>
            <person name="Lee K.C.Y."/>
            <person name="Morgan X.C."/>
            <person name="Dunfield P.F."/>
            <person name="Tamas I."/>
            <person name="Houghton K.M."/>
            <person name="Vyssotski M."/>
            <person name="Ryan J.L.J."/>
            <person name="Lagutin K."/>
            <person name="McDonald I.R."/>
            <person name="Stott M.B."/>
        </authorList>
    </citation>
    <scope>NUCLEOTIDE SEQUENCE [LARGE SCALE GENOMIC DNA]</scope>
    <source>
        <strain evidence="3">DSM 23976 / ICMP 18418 / T49</strain>
    </source>
</reference>
<dbReference type="InParanoid" id="S0EW63"/>
<dbReference type="InterPro" id="IPR003961">
    <property type="entry name" value="FN3_dom"/>
</dbReference>
<dbReference type="PATRIC" id="fig|1303518.3.peg.45"/>
<dbReference type="InterPro" id="IPR013783">
    <property type="entry name" value="Ig-like_fold"/>
</dbReference>
<dbReference type="InterPro" id="IPR036116">
    <property type="entry name" value="FN3_sf"/>
</dbReference>
<dbReference type="PROSITE" id="PS50853">
    <property type="entry name" value="FN3"/>
    <property type="match status" value="1"/>
</dbReference>
<proteinExistence type="predicted"/>
<protein>
    <submittedName>
        <fullName evidence="2">Concanavalin A-like lectin/glucanases superfamily</fullName>
    </submittedName>
</protein>
<dbReference type="KEGG" id="ccz:CCALI_00043"/>
<dbReference type="CDD" id="cd00063">
    <property type="entry name" value="FN3"/>
    <property type="match status" value="1"/>
</dbReference>
<dbReference type="InterPro" id="IPR013320">
    <property type="entry name" value="ConA-like_dom_sf"/>
</dbReference>
<dbReference type="Gene3D" id="2.60.120.200">
    <property type="match status" value="1"/>
</dbReference>
<dbReference type="Gene3D" id="3.20.20.80">
    <property type="entry name" value="Glycosidases"/>
    <property type="match status" value="1"/>
</dbReference>
<evidence type="ECO:0000313" key="3">
    <source>
        <dbReference type="Proteomes" id="UP000014227"/>
    </source>
</evidence>
<evidence type="ECO:0000313" key="2">
    <source>
        <dbReference type="EMBL" id="CCW33883.1"/>
    </source>
</evidence>
<dbReference type="HOGENOM" id="CLU_281971_0_0_0"/>
<dbReference type="Proteomes" id="UP000014227">
    <property type="component" value="Chromosome I"/>
</dbReference>
<accession>S0EW63</accession>
<dbReference type="SMART" id="SM00060">
    <property type="entry name" value="FN3"/>
    <property type="match status" value="2"/>
</dbReference>
<dbReference type="eggNOG" id="COG4733">
    <property type="taxonomic scope" value="Bacteria"/>
</dbReference>
<name>S0EW63_CHTCT</name>
<dbReference type="SUPFAM" id="SSF49899">
    <property type="entry name" value="Concanavalin A-like lectins/glucanases"/>
    <property type="match status" value="1"/>
</dbReference>
<dbReference type="InterPro" id="IPR017853">
    <property type="entry name" value="GH"/>
</dbReference>
<dbReference type="SUPFAM" id="SSF49265">
    <property type="entry name" value="Fibronectin type III"/>
    <property type="match status" value="1"/>
</dbReference>
<sequence length="1109" mass="122461">MCRRAYYLGFLGLCVGFLLAQEKGLYPFSAKNGLQGVDVGAHQAGEPLIAHNDPPDLVFALHDYATEARLTMGLGGCFTANNLPAQNGQFVGIAPAAGRFGGMMGFHTTEQDGHPLQFDTIGLFNRTGWTIAFDLMNTQRNWTEYPGKYITLLRLGSDVSNLQMDIANRAPRVLVQTSGSALKGSTYQIRANTKSRLSGLSANSWHQVIITYDGSNLWFYIDNNLIGKQAISEMPPFFGQMLLLGNAPSRPAGPEWVLSDFRIYCLPHFPGANGLVEDTVSTAEPVNVLEIHTDRPLGKPINPKLCGLSGGLVLGRDSYWRYRTGFKLQRVNSWIEATMISLGPRPGYWRGPTTGLYFYTGVWDRTLQYFSEANQDIYFNLDGAPDVKLLGIEYASGRGYNLKSDHLGLSDSVGVASEVPSLSISEQDPTVRTLANIWADILYYILAVKRFSPSKLYIGFYNEPDLTYRAPGTTDQPGGGADISTFYQVVTHLIQNNPNLKPFLAQIDHPFWFAGETSGPADGDMTKTKDDQVVSGIIALAASKGANCPLDGITYHQYSPDPNALELMRKAVDTYAQEYHLGKHLALALGETSMDPHYAPRNYGQTANYSYLAFQNTRIAAYGAVYRAIVLSEAQRLGYVFKCDYIGALGNGGGPWSYDGRYSADNHIFATAWEDVLWNRMANWQEVAVTSRGIECYPHAAISPDGLRLGVYLVYMRTRPDVTPTLRLRLGKAWVNARCYRWDVDDQNNSFYDAGADQEGLTELGPPKVDANGDVTITLRPCSICYLEFDKRVPIPTSSKLATPQLKAVPVYGGVNLSWSDVGGAESYEVWRLWQDSNGKLCTYLVYQGKGTTVDDRGDLGGEPGAMLSPKLMYTYRVYAIDRWGDRSPAATATLTPLAQPTNQPPPKPTGFEVTCIYGRAWQNVGLQWNPSTAPDFYCYRLYDGDNNLLAILPHRQSTWYWVANLKTDTNYLFRLVQVDTSGIESLAAILTVTTGAQRKDFSRFCFAPPLPPSKPQVEIDGRTITLRWSKSPSQNVMGYVVYRHDVSAGRTVLLGRTDSTQYRDRVSVGGTYTYEVVAVTNTDLGGGNLSQPVKITVEVAAVPVEESP</sequence>
<organism evidence="2 3">
    <name type="scientific">Chthonomonas calidirosea (strain DSM 23976 / ICMP 18418 / T49)</name>
    <dbReference type="NCBI Taxonomy" id="1303518"/>
    <lineage>
        <taxon>Bacteria</taxon>
        <taxon>Bacillati</taxon>
        <taxon>Armatimonadota</taxon>
        <taxon>Chthonomonadia</taxon>
        <taxon>Chthonomonadales</taxon>
        <taxon>Chthonomonadaceae</taxon>
        <taxon>Chthonomonas</taxon>
    </lineage>
</organism>
<dbReference type="EMBL" id="HF951689">
    <property type="protein sequence ID" value="CCW33883.1"/>
    <property type="molecule type" value="Genomic_DNA"/>
</dbReference>
<evidence type="ECO:0000259" key="1">
    <source>
        <dbReference type="PROSITE" id="PS50853"/>
    </source>
</evidence>
<dbReference type="SUPFAM" id="SSF51445">
    <property type="entry name" value="(Trans)glycosidases"/>
    <property type="match status" value="1"/>
</dbReference>
<dbReference type="STRING" id="454171.CP488_01117"/>
<dbReference type="Gene3D" id="2.60.40.10">
    <property type="entry name" value="Immunoglobulins"/>
    <property type="match status" value="3"/>
</dbReference>
<keyword evidence="3" id="KW-1185">Reference proteome</keyword>